<dbReference type="AlphaFoldDB" id="E3HD25"/>
<dbReference type="RefSeq" id="WP_013389154.1">
    <property type="nucleotide sequence ID" value="NC_014633.1"/>
</dbReference>
<gene>
    <name evidence="1" type="ordered locus">Ilyop_2746</name>
</gene>
<dbReference type="Proteomes" id="UP000006875">
    <property type="component" value="Plasmid pILYOP01"/>
</dbReference>
<keyword evidence="1" id="KW-0614">Plasmid</keyword>
<geneLocation type="plasmid" evidence="1 2">
    <name>pILYOP01</name>
</geneLocation>
<sequence>MNDFIEKEYKGYKLFFYDSEIENILKKIADNDIEIKEEFKNTLRNYVVKINYDGKDYVMKSPRNEFRIPQRKFFTLFKSGEAVETLKNINILKEKGLDIFAMPLGAIVNRKYGMIEESCIIFEMADGEAVLKNKHMAVEATKEMHKYGVYHGDCNPSNFIITKEGVKVIDTQAKKMCFGNYRAHYDMVTMKNDSYKEMIYPYRKNIFYYLVLLVKFFKRNPIVAKIKKNKKILRDKGWKI</sequence>
<evidence type="ECO:0000313" key="1">
    <source>
        <dbReference type="EMBL" id="ADO84501.1"/>
    </source>
</evidence>
<dbReference type="HOGENOM" id="CLU_095287_1_0_0"/>
<dbReference type="SUPFAM" id="SSF56112">
    <property type="entry name" value="Protein kinase-like (PK-like)"/>
    <property type="match status" value="1"/>
</dbReference>
<dbReference type="Gene3D" id="1.10.510.10">
    <property type="entry name" value="Transferase(Phosphotransferase) domain 1"/>
    <property type="match status" value="1"/>
</dbReference>
<dbReference type="InterPro" id="IPR011009">
    <property type="entry name" value="Kinase-like_dom_sf"/>
</dbReference>
<accession>E3HD25</accession>
<dbReference type="EMBL" id="CP002282">
    <property type="protein sequence ID" value="ADO84501.1"/>
    <property type="molecule type" value="Genomic_DNA"/>
</dbReference>
<protein>
    <submittedName>
        <fullName evidence="1">Lipopolysaccharide core biosynthesis protein RfaY</fullName>
    </submittedName>
</protein>
<dbReference type="OrthoDB" id="86809at2"/>
<evidence type="ECO:0000313" key="2">
    <source>
        <dbReference type="Proteomes" id="UP000006875"/>
    </source>
</evidence>
<reference evidence="1 2" key="1">
    <citation type="journal article" date="2010" name="Stand. Genomic Sci.">
        <title>Complete genome sequence of Ilyobacter polytropus type strain (CuHbu1).</title>
        <authorList>
            <person name="Sikorski J."/>
            <person name="Chertkov O."/>
            <person name="Lapidus A."/>
            <person name="Nolan M."/>
            <person name="Lucas S."/>
            <person name="Del Rio T.G."/>
            <person name="Tice H."/>
            <person name="Cheng J.F."/>
            <person name="Tapia R."/>
            <person name="Han C."/>
            <person name="Goodwin L."/>
            <person name="Pitluck S."/>
            <person name="Liolios K."/>
            <person name="Ivanova N."/>
            <person name="Mavromatis K."/>
            <person name="Mikhailova N."/>
            <person name="Pati A."/>
            <person name="Chen A."/>
            <person name="Palaniappan K."/>
            <person name="Land M."/>
            <person name="Hauser L."/>
            <person name="Chang Y.J."/>
            <person name="Jeffries C.D."/>
            <person name="Brambilla E."/>
            <person name="Yasawong M."/>
            <person name="Rohde M."/>
            <person name="Pukall R."/>
            <person name="Spring S."/>
            <person name="Goker M."/>
            <person name="Woyke T."/>
            <person name="Bristow J."/>
            <person name="Eisen J.A."/>
            <person name="Markowitz V."/>
            <person name="Hugenholtz P."/>
            <person name="Kyrpides N.C."/>
            <person name="Klenk H.P."/>
        </authorList>
    </citation>
    <scope>NUCLEOTIDE SEQUENCE [LARGE SCALE GENOMIC DNA]</scope>
    <source>
        <strain evidence="2">ATCC 51220 / DSM 2926 / LMG 16218 / CuHBu1</strain>
        <plasmid evidence="2">pILYOP01</plasmid>
    </source>
</reference>
<dbReference type="InterPro" id="IPR009330">
    <property type="entry name" value="LipoPS_heptP_kinase"/>
</dbReference>
<proteinExistence type="predicted"/>
<dbReference type="Pfam" id="PF06176">
    <property type="entry name" value="WaaY"/>
    <property type="match status" value="1"/>
</dbReference>
<organism evidence="1 2">
    <name type="scientific">Ilyobacter polytropus (strain ATCC 51220 / DSM 2926 / LMG 16218 / CuHBu1)</name>
    <dbReference type="NCBI Taxonomy" id="572544"/>
    <lineage>
        <taxon>Bacteria</taxon>
        <taxon>Fusobacteriati</taxon>
        <taxon>Fusobacteriota</taxon>
        <taxon>Fusobacteriia</taxon>
        <taxon>Fusobacteriales</taxon>
        <taxon>Fusobacteriaceae</taxon>
        <taxon>Ilyobacter</taxon>
    </lineage>
</organism>
<name>E3HD25_ILYPC</name>
<keyword evidence="2" id="KW-1185">Reference proteome</keyword>
<dbReference type="KEGG" id="ipo:Ilyop_2746"/>